<sequence>MDIKPGVVKSMAKPFMAIPVLHRNLCPDLCFDLLLSVDLRSQDLEAVLQGQIFEATTKREV</sequence>
<evidence type="ECO:0000313" key="1">
    <source>
        <dbReference type="EMBL" id="KAF9675626.1"/>
    </source>
</evidence>
<evidence type="ECO:0000313" key="2">
    <source>
        <dbReference type="Proteomes" id="UP000657918"/>
    </source>
</evidence>
<organism evidence="1 2">
    <name type="scientific">Salix dunnii</name>
    <dbReference type="NCBI Taxonomy" id="1413687"/>
    <lineage>
        <taxon>Eukaryota</taxon>
        <taxon>Viridiplantae</taxon>
        <taxon>Streptophyta</taxon>
        <taxon>Embryophyta</taxon>
        <taxon>Tracheophyta</taxon>
        <taxon>Spermatophyta</taxon>
        <taxon>Magnoliopsida</taxon>
        <taxon>eudicotyledons</taxon>
        <taxon>Gunneridae</taxon>
        <taxon>Pentapetalae</taxon>
        <taxon>rosids</taxon>
        <taxon>fabids</taxon>
        <taxon>Malpighiales</taxon>
        <taxon>Salicaceae</taxon>
        <taxon>Saliceae</taxon>
        <taxon>Salix</taxon>
    </lineage>
</organism>
<accession>A0A835JU68</accession>
<dbReference type="EMBL" id="JADGMS010000009">
    <property type="protein sequence ID" value="KAF9675626.1"/>
    <property type="molecule type" value="Genomic_DNA"/>
</dbReference>
<comment type="caution">
    <text evidence="1">The sequence shown here is derived from an EMBL/GenBank/DDBJ whole genome shotgun (WGS) entry which is preliminary data.</text>
</comment>
<name>A0A835JU68_9ROSI</name>
<gene>
    <name evidence="1" type="ORF">SADUNF_Sadunf09G0051700</name>
</gene>
<protein>
    <submittedName>
        <fullName evidence="1">Uncharacterized protein</fullName>
    </submittedName>
</protein>
<dbReference type="AlphaFoldDB" id="A0A835JU68"/>
<keyword evidence="2" id="KW-1185">Reference proteome</keyword>
<proteinExistence type="predicted"/>
<dbReference type="Proteomes" id="UP000657918">
    <property type="component" value="Unassembled WGS sequence"/>
</dbReference>
<reference evidence="1 2" key="1">
    <citation type="submission" date="2020-10" db="EMBL/GenBank/DDBJ databases">
        <title>Plant Genome Project.</title>
        <authorList>
            <person name="Zhang R.-G."/>
        </authorList>
    </citation>
    <scope>NUCLEOTIDE SEQUENCE [LARGE SCALE GENOMIC DNA]</scope>
    <source>
        <strain evidence="1">FAFU-HL-1</strain>
        <tissue evidence="1">Leaf</tissue>
    </source>
</reference>